<feature type="domain" description="Torsin-1A C-terminal" evidence="1">
    <location>
        <begin position="20"/>
        <end position="85"/>
    </location>
</feature>
<evidence type="ECO:0000313" key="5">
    <source>
        <dbReference type="EMBL" id="CAF3861768.1"/>
    </source>
</evidence>
<dbReference type="Proteomes" id="UP000663829">
    <property type="component" value="Unassembled WGS sequence"/>
</dbReference>
<dbReference type="EMBL" id="CAJOBC010005372">
    <property type="protein sequence ID" value="CAF3861768.1"/>
    <property type="molecule type" value="Genomic_DNA"/>
</dbReference>
<keyword evidence="6" id="KW-1185">Reference proteome</keyword>
<sequence length="101" mass="11730">MKIPRSNFMTAVNDRTFLPLEREHIRMCIQRQLDIIIQQEKEVILSPVEKNVVIDNVIDLIEFAPPDTALYSVSGCKKVQQKLYYVLEKSLLSLLRADLLE</sequence>
<dbReference type="EMBL" id="CAJOBA010006475">
    <property type="protein sequence ID" value="CAF3773817.1"/>
    <property type="molecule type" value="Genomic_DNA"/>
</dbReference>
<evidence type="ECO:0000313" key="6">
    <source>
        <dbReference type="Proteomes" id="UP000663829"/>
    </source>
</evidence>
<evidence type="ECO:0000313" key="3">
    <source>
        <dbReference type="EMBL" id="CAF1096487.1"/>
    </source>
</evidence>
<dbReference type="Pfam" id="PF21376">
    <property type="entry name" value="TOR1A_C"/>
    <property type="match status" value="1"/>
</dbReference>
<evidence type="ECO:0000313" key="4">
    <source>
        <dbReference type="EMBL" id="CAF3773817.1"/>
    </source>
</evidence>
<evidence type="ECO:0000259" key="1">
    <source>
        <dbReference type="Pfam" id="PF21376"/>
    </source>
</evidence>
<name>A0A814NY37_9BILA</name>
<protein>
    <recommendedName>
        <fullName evidence="1">Torsin-1A C-terminal domain-containing protein</fullName>
    </recommendedName>
</protein>
<gene>
    <name evidence="3" type="ORF">GPM918_LOCUS18531</name>
    <name evidence="2" type="ORF">OVA965_LOCUS14730</name>
    <name evidence="5" type="ORF">SRO942_LOCUS18528</name>
    <name evidence="4" type="ORF">TMI583_LOCUS14736</name>
</gene>
<dbReference type="Proteomes" id="UP000677228">
    <property type="component" value="Unassembled WGS sequence"/>
</dbReference>
<dbReference type="OrthoDB" id="19623at2759"/>
<dbReference type="EMBL" id="CAJNOK010006466">
    <property type="protein sequence ID" value="CAF1004494.1"/>
    <property type="molecule type" value="Genomic_DNA"/>
</dbReference>
<dbReference type="EMBL" id="CAJNOQ010005372">
    <property type="protein sequence ID" value="CAF1096487.1"/>
    <property type="molecule type" value="Genomic_DNA"/>
</dbReference>
<proteinExistence type="predicted"/>
<comment type="caution">
    <text evidence="3">The sequence shown here is derived from an EMBL/GenBank/DDBJ whole genome shotgun (WGS) entry which is preliminary data.</text>
</comment>
<evidence type="ECO:0000313" key="2">
    <source>
        <dbReference type="EMBL" id="CAF1004494.1"/>
    </source>
</evidence>
<reference evidence="3" key="1">
    <citation type="submission" date="2021-02" db="EMBL/GenBank/DDBJ databases">
        <authorList>
            <person name="Nowell W R."/>
        </authorList>
    </citation>
    <scope>NUCLEOTIDE SEQUENCE</scope>
</reference>
<dbReference type="InterPro" id="IPR049337">
    <property type="entry name" value="TOR1A_C"/>
</dbReference>
<accession>A0A814NY37</accession>
<organism evidence="3 6">
    <name type="scientific">Didymodactylos carnosus</name>
    <dbReference type="NCBI Taxonomy" id="1234261"/>
    <lineage>
        <taxon>Eukaryota</taxon>
        <taxon>Metazoa</taxon>
        <taxon>Spiralia</taxon>
        <taxon>Gnathifera</taxon>
        <taxon>Rotifera</taxon>
        <taxon>Eurotatoria</taxon>
        <taxon>Bdelloidea</taxon>
        <taxon>Philodinida</taxon>
        <taxon>Philodinidae</taxon>
        <taxon>Didymodactylos</taxon>
    </lineage>
</organism>
<dbReference type="Proteomes" id="UP000681722">
    <property type="component" value="Unassembled WGS sequence"/>
</dbReference>
<dbReference type="Proteomes" id="UP000682733">
    <property type="component" value="Unassembled WGS sequence"/>
</dbReference>
<dbReference type="AlphaFoldDB" id="A0A814NY37"/>